<dbReference type="PRINTS" id="PR00313">
    <property type="entry name" value="CABNDNGRPT"/>
</dbReference>
<dbReference type="Proteomes" id="UP000320390">
    <property type="component" value="Chromosome"/>
</dbReference>
<dbReference type="AlphaFoldDB" id="A0A518EMB1"/>
<sequence length="309" mass="31511">MVLNVGPDPGRVQVTGASSGTETFTGVRAIVAMTGAGEDTFRVTGASPYLPRLFLDTGTGESEVLIQFTYTSSPFFSRNSAGIFFQGGDEEDDLEILLDAADVPLLAVVDATLGNGINALDLTLTTLGDDTDAEGIVIASGGSGQDTIELDVGSLNSLSAVANLSGNLGGGNDRVFTDVESRFSGASTLVTSLDLGAGNDSFRMDADGADVFLGGTIDGSTGADQFQLRPETGLIGALTVEAGAGNDTITMVSRRDNASASQLRGGDGDDTVEVRVLSGSQVTDTSSDGGPGLDTFRGIGARSNFEIIQ</sequence>
<reference evidence="1 2" key="1">
    <citation type="submission" date="2019-02" db="EMBL/GenBank/DDBJ databases">
        <title>Deep-cultivation of Planctomycetes and their phenomic and genomic characterization uncovers novel biology.</title>
        <authorList>
            <person name="Wiegand S."/>
            <person name="Jogler M."/>
            <person name="Boedeker C."/>
            <person name="Pinto D."/>
            <person name="Vollmers J."/>
            <person name="Rivas-Marin E."/>
            <person name="Kohn T."/>
            <person name="Peeters S.H."/>
            <person name="Heuer A."/>
            <person name="Rast P."/>
            <person name="Oberbeckmann S."/>
            <person name="Bunk B."/>
            <person name="Jeske O."/>
            <person name="Meyerdierks A."/>
            <person name="Storesund J.E."/>
            <person name="Kallscheuer N."/>
            <person name="Luecker S."/>
            <person name="Lage O.M."/>
            <person name="Pohl T."/>
            <person name="Merkel B.J."/>
            <person name="Hornburger P."/>
            <person name="Mueller R.-W."/>
            <person name="Bruemmer F."/>
            <person name="Labrenz M."/>
            <person name="Spormann A.M."/>
            <person name="Op den Camp H."/>
            <person name="Overmann J."/>
            <person name="Amann R."/>
            <person name="Jetten M.S.M."/>
            <person name="Mascher T."/>
            <person name="Medema M.H."/>
            <person name="Devos D.P."/>
            <person name="Kaster A.-K."/>
            <person name="Ovreas L."/>
            <person name="Rohde M."/>
            <person name="Galperin M.Y."/>
            <person name="Jogler C."/>
        </authorList>
    </citation>
    <scope>NUCLEOTIDE SEQUENCE [LARGE SCALE GENOMIC DNA]</scope>
    <source>
        <strain evidence="1 2">Poly30</strain>
    </source>
</reference>
<proteinExistence type="predicted"/>
<protein>
    <submittedName>
        <fullName evidence="1">Uncharacterized protein</fullName>
    </submittedName>
</protein>
<name>A0A518EMB1_9BACT</name>
<gene>
    <name evidence="1" type="ORF">Poly30_07280</name>
</gene>
<evidence type="ECO:0000313" key="1">
    <source>
        <dbReference type="EMBL" id="QDV05232.1"/>
    </source>
</evidence>
<keyword evidence="2" id="KW-1185">Reference proteome</keyword>
<dbReference type="EMBL" id="CP036434">
    <property type="protein sequence ID" value="QDV05232.1"/>
    <property type="molecule type" value="Genomic_DNA"/>
</dbReference>
<accession>A0A518EMB1</accession>
<dbReference type="RefSeq" id="WP_145194648.1">
    <property type="nucleotide sequence ID" value="NZ_CP036434.1"/>
</dbReference>
<organism evidence="1 2">
    <name type="scientific">Saltatorellus ferox</name>
    <dbReference type="NCBI Taxonomy" id="2528018"/>
    <lineage>
        <taxon>Bacteria</taxon>
        <taxon>Pseudomonadati</taxon>
        <taxon>Planctomycetota</taxon>
        <taxon>Planctomycetia</taxon>
        <taxon>Planctomycetia incertae sedis</taxon>
        <taxon>Saltatorellus</taxon>
    </lineage>
</organism>
<dbReference type="OrthoDB" id="292013at2"/>
<evidence type="ECO:0000313" key="2">
    <source>
        <dbReference type="Proteomes" id="UP000320390"/>
    </source>
</evidence>